<feature type="transmembrane region" description="Helical" evidence="8">
    <location>
        <begin position="166"/>
        <end position="186"/>
    </location>
</feature>
<feature type="domain" description="Major facilitator superfamily (MFS) profile" evidence="9">
    <location>
        <begin position="9"/>
        <end position="397"/>
    </location>
</feature>
<evidence type="ECO:0000256" key="8">
    <source>
        <dbReference type="SAM" id="Phobius"/>
    </source>
</evidence>
<evidence type="ECO:0000256" key="2">
    <source>
        <dbReference type="ARBA" id="ARBA00004141"/>
    </source>
</evidence>
<dbReference type="InterPro" id="IPR011701">
    <property type="entry name" value="MFS"/>
</dbReference>
<dbReference type="PANTHER" id="PTHR23504:SF15">
    <property type="entry name" value="MAJOR FACILITATOR SUPERFAMILY (MFS) PROFILE DOMAIN-CONTAINING PROTEIN"/>
    <property type="match status" value="1"/>
</dbReference>
<feature type="transmembrane region" description="Helical" evidence="8">
    <location>
        <begin position="12"/>
        <end position="35"/>
    </location>
</feature>
<dbReference type="GO" id="GO:0016020">
    <property type="term" value="C:membrane"/>
    <property type="evidence" value="ECO:0007669"/>
    <property type="project" value="UniProtKB-SubCell"/>
</dbReference>
<dbReference type="EMBL" id="CP043329">
    <property type="protein sequence ID" value="QEK51687.1"/>
    <property type="molecule type" value="Genomic_DNA"/>
</dbReference>
<organism evidence="10 11">
    <name type="scientific">Pedobacter aquae</name>
    <dbReference type="NCBI Taxonomy" id="2605747"/>
    <lineage>
        <taxon>Bacteria</taxon>
        <taxon>Pseudomonadati</taxon>
        <taxon>Bacteroidota</taxon>
        <taxon>Sphingobacteriia</taxon>
        <taxon>Sphingobacteriales</taxon>
        <taxon>Sphingobacteriaceae</taxon>
        <taxon>Pedobacter</taxon>
    </lineage>
</organism>
<dbReference type="InterPro" id="IPR005829">
    <property type="entry name" value="Sugar_transporter_CS"/>
</dbReference>
<comment type="subcellular location">
    <subcellularLocation>
        <location evidence="2">Membrane</location>
        <topology evidence="2">Multi-pass membrane protein</topology>
    </subcellularLocation>
</comment>
<accession>A0A5C0VHX0</accession>
<dbReference type="GO" id="GO:0022857">
    <property type="term" value="F:transmembrane transporter activity"/>
    <property type="evidence" value="ECO:0007669"/>
    <property type="project" value="InterPro"/>
</dbReference>
<evidence type="ECO:0000256" key="3">
    <source>
        <dbReference type="ARBA" id="ARBA00007520"/>
    </source>
</evidence>
<keyword evidence="5 8" id="KW-0812">Transmembrane</keyword>
<dbReference type="PROSITE" id="PS50850">
    <property type="entry name" value="MFS"/>
    <property type="match status" value="1"/>
</dbReference>
<feature type="transmembrane region" description="Helical" evidence="8">
    <location>
        <begin position="215"/>
        <end position="232"/>
    </location>
</feature>
<reference evidence="10 11" key="1">
    <citation type="submission" date="2019-08" db="EMBL/GenBank/DDBJ databases">
        <title>Pedobacter sp. nov., isolated from Han river, South Korea.</title>
        <authorList>
            <person name="Lee D.-H."/>
            <person name="Kim Y.-S."/>
            <person name="Hwang E.-M."/>
            <person name="Le Tran T.C."/>
            <person name="Cha C.-J."/>
        </authorList>
    </citation>
    <scope>NUCLEOTIDE SEQUENCE [LARGE SCALE GENOMIC DNA]</scope>
    <source>
        <strain evidence="10 11">CJ43</strain>
    </source>
</reference>
<dbReference type="KEGG" id="pej:FYC62_08455"/>
<evidence type="ECO:0000256" key="7">
    <source>
        <dbReference type="ARBA" id="ARBA00023136"/>
    </source>
</evidence>
<feature type="transmembrane region" description="Helical" evidence="8">
    <location>
        <begin position="138"/>
        <end position="160"/>
    </location>
</feature>
<dbReference type="PROSITE" id="PS00216">
    <property type="entry name" value="SUGAR_TRANSPORT_1"/>
    <property type="match status" value="1"/>
</dbReference>
<dbReference type="PANTHER" id="PTHR23504">
    <property type="entry name" value="MAJOR FACILITATOR SUPERFAMILY DOMAIN-CONTAINING PROTEIN 10"/>
    <property type="match status" value="1"/>
</dbReference>
<dbReference type="PRINTS" id="PR01035">
    <property type="entry name" value="TCRTETA"/>
</dbReference>
<evidence type="ECO:0000313" key="11">
    <source>
        <dbReference type="Proteomes" id="UP000323653"/>
    </source>
</evidence>
<proteinExistence type="inferred from homology"/>
<name>A0A5C0VHX0_9SPHI</name>
<dbReference type="Proteomes" id="UP000323653">
    <property type="component" value="Chromosome"/>
</dbReference>
<evidence type="ECO:0000256" key="6">
    <source>
        <dbReference type="ARBA" id="ARBA00022989"/>
    </source>
</evidence>
<evidence type="ECO:0000256" key="4">
    <source>
        <dbReference type="ARBA" id="ARBA00022448"/>
    </source>
</evidence>
<feature type="transmembrane region" description="Helical" evidence="8">
    <location>
        <begin position="47"/>
        <end position="68"/>
    </location>
</feature>
<dbReference type="CDD" id="cd17388">
    <property type="entry name" value="MFS_TetA"/>
    <property type="match status" value="1"/>
</dbReference>
<evidence type="ECO:0000259" key="9">
    <source>
        <dbReference type="PROSITE" id="PS50850"/>
    </source>
</evidence>
<dbReference type="AlphaFoldDB" id="A0A5C0VHX0"/>
<dbReference type="Gene3D" id="1.20.1250.20">
    <property type="entry name" value="MFS general substrate transporter like domains"/>
    <property type="match status" value="1"/>
</dbReference>
<keyword evidence="11" id="KW-1185">Reference proteome</keyword>
<keyword evidence="6 8" id="KW-1133">Transmembrane helix</keyword>
<dbReference type="InterPro" id="IPR020846">
    <property type="entry name" value="MFS_dom"/>
</dbReference>
<dbReference type="InterPro" id="IPR001958">
    <property type="entry name" value="Tet-R_TetA/multi-R_MdtG-like"/>
</dbReference>
<gene>
    <name evidence="10" type="ORF">FYC62_08455</name>
</gene>
<protein>
    <submittedName>
        <fullName evidence="10">TCR/Tet family MFS transporter</fullName>
    </submittedName>
</protein>
<dbReference type="Pfam" id="PF07690">
    <property type="entry name" value="MFS_1"/>
    <property type="match status" value="1"/>
</dbReference>
<feature type="transmembrane region" description="Helical" evidence="8">
    <location>
        <begin position="375"/>
        <end position="397"/>
    </location>
</feature>
<feature type="transmembrane region" description="Helical" evidence="8">
    <location>
        <begin position="285"/>
        <end position="304"/>
    </location>
</feature>
<keyword evidence="4" id="KW-0813">Transport</keyword>
<feature type="transmembrane region" description="Helical" evidence="8">
    <location>
        <begin position="252"/>
        <end position="273"/>
    </location>
</feature>
<dbReference type="RefSeq" id="WP_149074638.1">
    <property type="nucleotide sequence ID" value="NZ_CP043329.1"/>
</dbReference>
<feature type="transmembrane region" description="Helical" evidence="8">
    <location>
        <begin position="105"/>
        <end position="126"/>
    </location>
</feature>
<evidence type="ECO:0000256" key="1">
    <source>
        <dbReference type="ARBA" id="ARBA00003279"/>
    </source>
</evidence>
<dbReference type="SUPFAM" id="SSF103473">
    <property type="entry name" value="MFS general substrate transporter"/>
    <property type="match status" value="1"/>
</dbReference>
<comment type="function">
    <text evidence="1">Resistance to tetracycline by an active tetracycline efflux. This is an energy-dependent process that decreases the accumulation of the antibiotic in whole cells. This protein functions as a metal-tetracycline/H(+) antiporter.</text>
</comment>
<keyword evidence="7 8" id="KW-0472">Membrane</keyword>
<evidence type="ECO:0000256" key="5">
    <source>
        <dbReference type="ARBA" id="ARBA00022692"/>
    </source>
</evidence>
<dbReference type="InterPro" id="IPR036259">
    <property type="entry name" value="MFS_trans_sf"/>
</dbReference>
<evidence type="ECO:0000313" key="10">
    <source>
        <dbReference type="EMBL" id="QEK51687.1"/>
    </source>
</evidence>
<feature type="transmembrane region" description="Helical" evidence="8">
    <location>
        <begin position="346"/>
        <end position="369"/>
    </location>
</feature>
<sequence length="407" mass="43948">MTKEPKNAALGFIFITLLIDVTGLGIIIPVLPTLISELIHGNISEAASIGGWLTFAYAFVQFICAPLLGNLSDRYGRRPVLLFSLLGFGIDYLLLAFAPTIGWLFVGRIIAGFTGASFTTASAYIADVSTPEKRAQNFGLIGAAFGLGFILGPVLGGVLGQFGSRIPFFAAAGLSFLNVIYGYFVLPESLPVEKRRPFDIKRANPLGSLYQLKKYPAVYGLVLTLILMYIANNGLQSTWSFYGMEKFKWNEAWVGYSLGFVGLMIGIVQVGIIRWVIPKFGQEKSLYIGLAFYSLGLLLFAFAAEGWMMFAFIIPYSLGGIAGPALQSIISGYAPTNEQGELQGALTSLMSATTIVAPPVMTNLFAFFTGDKAPFIFPGAPFFVCSILVLISVFTAAKSMRTHAPKS</sequence>
<feature type="transmembrane region" description="Helical" evidence="8">
    <location>
        <begin position="310"/>
        <end position="334"/>
    </location>
</feature>
<feature type="transmembrane region" description="Helical" evidence="8">
    <location>
        <begin position="80"/>
        <end position="99"/>
    </location>
</feature>
<comment type="similarity">
    <text evidence="3">Belongs to the major facilitator superfamily. TCR/Tet family.</text>
</comment>